<reference evidence="1" key="1">
    <citation type="submission" date="2020-10" db="EMBL/GenBank/DDBJ databases">
        <authorList>
            <person name="Gilroy R."/>
        </authorList>
    </citation>
    <scope>NUCLEOTIDE SEQUENCE</scope>
    <source>
        <strain evidence="1">F6-4510</strain>
    </source>
</reference>
<evidence type="ECO:0000313" key="2">
    <source>
        <dbReference type="Proteomes" id="UP000823611"/>
    </source>
</evidence>
<reference evidence="1" key="2">
    <citation type="journal article" date="2021" name="PeerJ">
        <title>Extensive microbial diversity within the chicken gut microbiome revealed by metagenomics and culture.</title>
        <authorList>
            <person name="Gilroy R."/>
            <person name="Ravi A."/>
            <person name="Getino M."/>
            <person name="Pursley I."/>
            <person name="Horton D.L."/>
            <person name="Alikhan N.F."/>
            <person name="Baker D."/>
            <person name="Gharbi K."/>
            <person name="Hall N."/>
            <person name="Watson M."/>
            <person name="Adriaenssens E.M."/>
            <person name="Foster-Nyarko E."/>
            <person name="Jarju S."/>
            <person name="Secka A."/>
            <person name="Antonio M."/>
            <person name="Oren A."/>
            <person name="Chaudhuri R.R."/>
            <person name="La Ragione R."/>
            <person name="Hildebrand F."/>
            <person name="Pallen M.J."/>
        </authorList>
    </citation>
    <scope>NUCLEOTIDE SEQUENCE</scope>
    <source>
        <strain evidence="1">F6-4510</strain>
    </source>
</reference>
<sequence>MKNSVTSDRLNQVLFKIGNFIWDYPYSDIRNVVFINEDAFYSYMENQKIENTTLKSLIDEIENCIPFSLTEISHNIFMDAFYSTSYEEAENLCEKFKHQCKVNFLKEIRLIKSDLQWQKLVALCQKIREENLNFDFMIQKI</sequence>
<proteinExistence type="predicted"/>
<dbReference type="EMBL" id="JADIMX010000117">
    <property type="protein sequence ID" value="MBO8434916.1"/>
    <property type="molecule type" value="Genomic_DNA"/>
</dbReference>
<name>A0A9D9H3C0_9FIRM</name>
<accession>A0A9D9H3C0</accession>
<evidence type="ECO:0000313" key="1">
    <source>
        <dbReference type="EMBL" id="MBO8434916.1"/>
    </source>
</evidence>
<dbReference type="Proteomes" id="UP000823611">
    <property type="component" value="Unassembled WGS sequence"/>
</dbReference>
<gene>
    <name evidence="1" type="ORF">IAC55_06315</name>
</gene>
<organism evidence="1 2">
    <name type="scientific">Candidatus Fimicola merdigallinarum</name>
    <dbReference type="NCBI Taxonomy" id="2840819"/>
    <lineage>
        <taxon>Bacteria</taxon>
        <taxon>Bacillati</taxon>
        <taxon>Bacillota</taxon>
        <taxon>Clostridia</taxon>
        <taxon>Lachnospirales</taxon>
        <taxon>Lachnospiraceae</taxon>
        <taxon>Lachnospiraceae incertae sedis</taxon>
        <taxon>Candidatus Fimicola</taxon>
    </lineage>
</organism>
<dbReference type="AlphaFoldDB" id="A0A9D9H3C0"/>
<comment type="caution">
    <text evidence="1">The sequence shown here is derived from an EMBL/GenBank/DDBJ whole genome shotgun (WGS) entry which is preliminary data.</text>
</comment>
<protein>
    <submittedName>
        <fullName evidence="1">Uncharacterized protein</fullName>
    </submittedName>
</protein>